<dbReference type="RefSeq" id="WP_111064361.1">
    <property type="nucleotide sequence ID" value="NZ_JBHUCU010000020.1"/>
</dbReference>
<sequence>MTKYFLLFAIALVSCKKTAHKLNLAAYLSENAALEQGDILVFAAKAIDPELYPQGTGNIKPTVYFHAENNADDFKYFELKDKEEPYDYKSYKPINKYPIVIEPLFNGEVSSFSIPTENNEKFIVITYKSSDKLYVSSPIKLETNKIEKATEDLLTITTSNNTATFTWEDKTAQSNTTYLQLINDSTGTLISGTYTQDKTFTTADFSNVTDRFMETNLALNPNSKYYISVIGISENNWANMLVSKVFYTH</sequence>
<gene>
    <name evidence="1" type="ORF">DNU06_15235</name>
</gene>
<dbReference type="AlphaFoldDB" id="A0A2W1MV82"/>
<protein>
    <submittedName>
        <fullName evidence="1">Uncharacterized protein</fullName>
    </submittedName>
</protein>
<dbReference type="EMBL" id="QKSB01000013">
    <property type="protein sequence ID" value="PZE15999.1"/>
    <property type="molecule type" value="Genomic_DNA"/>
</dbReference>
<accession>A0A2W1MV82</accession>
<dbReference type="OrthoDB" id="1177023at2"/>
<comment type="caution">
    <text evidence="1">The sequence shown here is derived from an EMBL/GenBank/DDBJ whole genome shotgun (WGS) entry which is preliminary data.</text>
</comment>
<proteinExistence type="predicted"/>
<evidence type="ECO:0000313" key="1">
    <source>
        <dbReference type="EMBL" id="PZE15999.1"/>
    </source>
</evidence>
<reference evidence="1 2" key="1">
    <citation type="submission" date="2018-06" db="EMBL/GenBank/DDBJ databases">
        <title>The draft genome sequence of Crocinitomix sp. SM1701.</title>
        <authorList>
            <person name="Zhang X."/>
        </authorList>
    </citation>
    <scope>NUCLEOTIDE SEQUENCE [LARGE SCALE GENOMIC DNA]</scope>
    <source>
        <strain evidence="1 2">SM1701</strain>
    </source>
</reference>
<organism evidence="1 2">
    <name type="scientific">Putridiphycobacter roseus</name>
    <dbReference type="NCBI Taxonomy" id="2219161"/>
    <lineage>
        <taxon>Bacteria</taxon>
        <taxon>Pseudomonadati</taxon>
        <taxon>Bacteroidota</taxon>
        <taxon>Flavobacteriia</taxon>
        <taxon>Flavobacteriales</taxon>
        <taxon>Crocinitomicaceae</taxon>
        <taxon>Putridiphycobacter</taxon>
    </lineage>
</organism>
<dbReference type="PROSITE" id="PS51257">
    <property type="entry name" value="PROKAR_LIPOPROTEIN"/>
    <property type="match status" value="1"/>
</dbReference>
<keyword evidence="2" id="KW-1185">Reference proteome</keyword>
<name>A0A2W1MV82_9FLAO</name>
<dbReference type="Proteomes" id="UP000249248">
    <property type="component" value="Unassembled WGS sequence"/>
</dbReference>
<evidence type="ECO:0000313" key="2">
    <source>
        <dbReference type="Proteomes" id="UP000249248"/>
    </source>
</evidence>